<dbReference type="AlphaFoldDB" id="A0A239WVF8"/>
<accession>A0A239WVF8</accession>
<feature type="transmembrane region" description="Helical" evidence="1">
    <location>
        <begin position="41"/>
        <end position="58"/>
    </location>
</feature>
<dbReference type="Pfam" id="PF11676">
    <property type="entry name" value="DUF3272"/>
    <property type="match status" value="1"/>
</dbReference>
<evidence type="ECO:0000256" key="1">
    <source>
        <dbReference type="SAM" id="Phobius"/>
    </source>
</evidence>
<reference evidence="2 3" key="1">
    <citation type="submission" date="2017-06" db="EMBL/GenBank/DDBJ databases">
        <authorList>
            <consortium name="Pathogen Informatics"/>
        </authorList>
    </citation>
    <scope>NUCLEOTIDE SEQUENCE [LARGE SCALE GENOMIC DNA]</scope>
    <source>
        <strain evidence="2 3">NCTC11291</strain>
    </source>
</reference>
<gene>
    <name evidence="2" type="ORF">SAMEA4504048_00807</name>
</gene>
<sequence>MIKMFIITSFWYNISMPYSQFVIVALIFALETYFFNQAMMHGNYLLAFFWGLMLLRNLRRVQLVSRFTKRLIDQITKKKD</sequence>
<proteinExistence type="predicted"/>
<dbReference type="InterPro" id="IPR021690">
    <property type="entry name" value="DUF3272"/>
</dbReference>
<keyword evidence="1" id="KW-1133">Transmembrane helix</keyword>
<feature type="transmembrane region" description="Helical" evidence="1">
    <location>
        <begin position="12"/>
        <end position="35"/>
    </location>
</feature>
<evidence type="ECO:0000313" key="3">
    <source>
        <dbReference type="Proteomes" id="UP000215144"/>
    </source>
</evidence>
<protein>
    <submittedName>
        <fullName evidence="2">Protein of uncharacterized function (DUF3272)</fullName>
    </submittedName>
</protein>
<dbReference type="Proteomes" id="UP000215144">
    <property type="component" value="Chromosome 1"/>
</dbReference>
<organism evidence="2 3">
    <name type="scientific">Streptococcus acidominimus</name>
    <dbReference type="NCBI Taxonomy" id="1326"/>
    <lineage>
        <taxon>Bacteria</taxon>
        <taxon>Bacillati</taxon>
        <taxon>Bacillota</taxon>
        <taxon>Bacilli</taxon>
        <taxon>Lactobacillales</taxon>
        <taxon>Streptococcaceae</taxon>
        <taxon>Streptococcus</taxon>
    </lineage>
</organism>
<dbReference type="EMBL" id="LT906454">
    <property type="protein sequence ID" value="SNV38481.1"/>
    <property type="molecule type" value="Genomic_DNA"/>
</dbReference>
<evidence type="ECO:0000313" key="2">
    <source>
        <dbReference type="EMBL" id="SNV38481.1"/>
    </source>
</evidence>
<dbReference type="KEGG" id="saco:SAME_00807"/>
<name>A0A239WVF8_STRAI</name>
<keyword evidence="1" id="KW-0472">Membrane</keyword>
<keyword evidence="1" id="KW-0812">Transmembrane</keyword>